<dbReference type="GO" id="GO:1990961">
    <property type="term" value="P:xenobiotic detoxification by transmembrane export across the plasma membrane"/>
    <property type="evidence" value="ECO:0007669"/>
    <property type="project" value="InterPro"/>
</dbReference>
<evidence type="ECO:0000256" key="7">
    <source>
        <dbReference type="ARBA" id="ARBA00023136"/>
    </source>
</evidence>
<dbReference type="InterPro" id="IPR004812">
    <property type="entry name" value="Efflux_drug-R_Bcr/CmlA"/>
</dbReference>
<comment type="caution">
    <text evidence="8">Lacks conserved residue(s) required for the propagation of feature annotation.</text>
</comment>
<dbReference type="GO" id="GO:0042910">
    <property type="term" value="F:xenobiotic transmembrane transporter activity"/>
    <property type="evidence" value="ECO:0007669"/>
    <property type="project" value="InterPro"/>
</dbReference>
<comment type="subcellular location">
    <subcellularLocation>
        <location evidence="8">Cell inner membrane</location>
        <topology evidence="8">Multi-pass membrane protein</topology>
    </subcellularLocation>
    <subcellularLocation>
        <location evidence="1">Cell membrane</location>
        <topology evidence="1">Multi-pass membrane protein</topology>
    </subcellularLocation>
</comment>
<dbReference type="GO" id="GO:0015385">
    <property type="term" value="F:sodium:proton antiporter activity"/>
    <property type="evidence" value="ECO:0007669"/>
    <property type="project" value="TreeGrafter"/>
</dbReference>
<dbReference type="GO" id="GO:0005886">
    <property type="term" value="C:plasma membrane"/>
    <property type="evidence" value="ECO:0007669"/>
    <property type="project" value="UniProtKB-SubCell"/>
</dbReference>
<evidence type="ECO:0000256" key="5">
    <source>
        <dbReference type="ARBA" id="ARBA00022692"/>
    </source>
</evidence>
<keyword evidence="7 8" id="KW-0472">Membrane</keyword>
<feature type="transmembrane region" description="Helical" evidence="8">
    <location>
        <begin position="140"/>
        <end position="164"/>
    </location>
</feature>
<evidence type="ECO:0000259" key="9">
    <source>
        <dbReference type="PROSITE" id="PS50850"/>
    </source>
</evidence>
<keyword evidence="3 8" id="KW-0813">Transport</keyword>
<feature type="transmembrane region" description="Helical" evidence="8">
    <location>
        <begin position="219"/>
        <end position="242"/>
    </location>
</feature>
<keyword evidence="11" id="KW-1185">Reference proteome</keyword>
<feature type="transmembrane region" description="Helical" evidence="8">
    <location>
        <begin position="311"/>
        <end position="334"/>
    </location>
</feature>
<feature type="transmembrane region" description="Helical" evidence="8">
    <location>
        <begin position="83"/>
        <end position="101"/>
    </location>
</feature>
<evidence type="ECO:0000313" key="11">
    <source>
        <dbReference type="Proteomes" id="UP000321389"/>
    </source>
</evidence>
<evidence type="ECO:0000256" key="1">
    <source>
        <dbReference type="ARBA" id="ARBA00004651"/>
    </source>
</evidence>
<proteinExistence type="inferred from homology"/>
<keyword evidence="5 8" id="KW-0812">Transmembrane</keyword>
<name>A0A5B8KY86_9HYPH</name>
<organism evidence="10 11">
    <name type="scientific">Nitratireductor mangrovi</name>
    <dbReference type="NCBI Taxonomy" id="2599600"/>
    <lineage>
        <taxon>Bacteria</taxon>
        <taxon>Pseudomonadati</taxon>
        <taxon>Pseudomonadota</taxon>
        <taxon>Alphaproteobacteria</taxon>
        <taxon>Hyphomicrobiales</taxon>
        <taxon>Phyllobacteriaceae</taxon>
        <taxon>Nitratireductor</taxon>
    </lineage>
</organism>
<feature type="transmembrane region" description="Helical" evidence="8">
    <location>
        <begin position="285"/>
        <end position="305"/>
    </location>
</feature>
<dbReference type="SUPFAM" id="SSF103473">
    <property type="entry name" value="MFS general substrate transporter"/>
    <property type="match status" value="1"/>
</dbReference>
<dbReference type="InterPro" id="IPR036259">
    <property type="entry name" value="MFS_trans_sf"/>
</dbReference>
<feature type="transmembrane region" description="Helical" evidence="8">
    <location>
        <begin position="346"/>
        <end position="369"/>
    </location>
</feature>
<evidence type="ECO:0000256" key="4">
    <source>
        <dbReference type="ARBA" id="ARBA00022475"/>
    </source>
</evidence>
<dbReference type="EMBL" id="CP042301">
    <property type="protein sequence ID" value="QDZ00585.1"/>
    <property type="molecule type" value="Genomic_DNA"/>
</dbReference>
<feature type="transmembrane region" description="Helical" evidence="8">
    <location>
        <begin position="170"/>
        <end position="189"/>
    </location>
</feature>
<keyword evidence="4" id="KW-1003">Cell membrane</keyword>
<keyword evidence="6 8" id="KW-1133">Transmembrane helix</keyword>
<feature type="transmembrane region" description="Helical" evidence="8">
    <location>
        <begin position="54"/>
        <end position="71"/>
    </location>
</feature>
<evidence type="ECO:0000256" key="3">
    <source>
        <dbReference type="ARBA" id="ARBA00022448"/>
    </source>
</evidence>
<protein>
    <recommendedName>
        <fullName evidence="8">Bcr/CflA family efflux transporter</fullName>
    </recommendedName>
</protein>
<dbReference type="InterPro" id="IPR020846">
    <property type="entry name" value="MFS_dom"/>
</dbReference>
<dbReference type="InterPro" id="IPR011701">
    <property type="entry name" value="MFS"/>
</dbReference>
<dbReference type="RefSeq" id="WP_146299233.1">
    <property type="nucleotide sequence ID" value="NZ_CP042301.2"/>
</dbReference>
<dbReference type="Gene3D" id="1.20.1720.10">
    <property type="entry name" value="Multidrug resistance protein D"/>
    <property type="match status" value="1"/>
</dbReference>
<dbReference type="PROSITE" id="PS50850">
    <property type="entry name" value="MFS"/>
    <property type="match status" value="1"/>
</dbReference>
<feature type="transmembrane region" description="Helical" evidence="8">
    <location>
        <begin position="375"/>
        <end position="395"/>
    </location>
</feature>
<dbReference type="PANTHER" id="PTHR23502:SF132">
    <property type="entry name" value="POLYAMINE TRANSPORTER 2-RELATED"/>
    <property type="match status" value="1"/>
</dbReference>
<keyword evidence="8" id="KW-0997">Cell inner membrane</keyword>
<dbReference type="Proteomes" id="UP000321389">
    <property type="component" value="Chromosome"/>
</dbReference>
<comment type="similarity">
    <text evidence="2 8">Belongs to the major facilitator superfamily. Bcr/CmlA family.</text>
</comment>
<evidence type="ECO:0000256" key="2">
    <source>
        <dbReference type="ARBA" id="ARBA00006236"/>
    </source>
</evidence>
<dbReference type="AlphaFoldDB" id="A0A5B8KY86"/>
<dbReference type="Pfam" id="PF07690">
    <property type="entry name" value="MFS_1"/>
    <property type="match status" value="1"/>
</dbReference>
<evidence type="ECO:0000313" key="10">
    <source>
        <dbReference type="EMBL" id="QDZ00585.1"/>
    </source>
</evidence>
<dbReference type="CDD" id="cd17320">
    <property type="entry name" value="MFS_MdfA_MDR_like"/>
    <property type="match status" value="1"/>
</dbReference>
<feature type="transmembrane region" description="Helical" evidence="8">
    <location>
        <begin position="107"/>
        <end position="128"/>
    </location>
</feature>
<sequence length="398" mass="40502">MTAGMPPGGTRQGLWFLAVLSVLLGFASISTDLYLPALPAMASALGAGEGMLEWTISGYLAGFAFGQLFWGPLSDRCGRRRPLVAGVLVFVIGSGGCALSTDAWQIIGWRVVQALGASAGVALARAMIRDLHERDEAARLLSTLLTVMAAAPLLGPTIGAQILQYASWQAIFWTLVAIGLLTAAAVTTLPETLPPERRVAAAPGPVMAGYRDLLRNRGFVAYAVAIGFFYAGVFANVAGTPFAYIDYYGLSPQLYAALFAATVAGLMVANIVNARLVTRLGTTRMLVAGASGAAASGFATALVAATGWGGIYALAPAAFLFGSMNGFILANAVAGALSSVTTRTGAASALIGAIQYGSGMAGSALVGVFADGTPWPMGAIMALAGIGSLAAALRIGRG</sequence>
<feature type="transmembrane region" description="Helical" evidence="8">
    <location>
        <begin position="254"/>
        <end position="273"/>
    </location>
</feature>
<feature type="domain" description="Major facilitator superfamily (MFS) profile" evidence="9">
    <location>
        <begin position="13"/>
        <end position="398"/>
    </location>
</feature>
<evidence type="ECO:0000256" key="8">
    <source>
        <dbReference type="RuleBase" id="RU365088"/>
    </source>
</evidence>
<dbReference type="OrthoDB" id="9800416at2"/>
<gene>
    <name evidence="10" type="ORF">FQ775_09440</name>
</gene>
<evidence type="ECO:0000256" key="6">
    <source>
        <dbReference type="ARBA" id="ARBA00022989"/>
    </source>
</evidence>
<dbReference type="PANTHER" id="PTHR23502">
    <property type="entry name" value="MAJOR FACILITATOR SUPERFAMILY"/>
    <property type="match status" value="1"/>
</dbReference>
<reference evidence="10" key="1">
    <citation type="submission" date="2020-04" db="EMBL/GenBank/DDBJ databases">
        <title>Nitratireductor sp. nov. isolated from mangrove soil.</title>
        <authorList>
            <person name="Ye Y."/>
        </authorList>
    </citation>
    <scope>NUCLEOTIDE SEQUENCE</scope>
    <source>
        <strain evidence="10">SY7</strain>
    </source>
</reference>
<dbReference type="NCBIfam" id="TIGR00710">
    <property type="entry name" value="efflux_Bcr_CflA"/>
    <property type="match status" value="1"/>
</dbReference>
<accession>A0A5B8KY86</accession>
<dbReference type="KEGG" id="niy:FQ775_09440"/>